<evidence type="ECO:0000256" key="7">
    <source>
        <dbReference type="ARBA" id="ARBA00022892"/>
    </source>
</evidence>
<dbReference type="GO" id="GO:0006890">
    <property type="term" value="P:retrograde vesicle-mediated transport, Golgi to endoplasmic reticulum"/>
    <property type="evidence" value="ECO:0007669"/>
    <property type="project" value="EnsemblFungi"/>
</dbReference>
<dbReference type="InterPro" id="IPR011012">
    <property type="entry name" value="Longin-like_dom_sf"/>
</dbReference>
<keyword evidence="11 18" id="KW-0175">Coiled coil</keyword>
<evidence type="ECO:0000256" key="6">
    <source>
        <dbReference type="ARBA" id="ARBA00022824"/>
    </source>
</evidence>
<dbReference type="CDD" id="cd14824">
    <property type="entry name" value="Longin"/>
    <property type="match status" value="1"/>
</dbReference>
<evidence type="ECO:0000256" key="18">
    <source>
        <dbReference type="PROSITE-ProRule" id="PRU00290"/>
    </source>
</evidence>
<evidence type="ECO:0000256" key="3">
    <source>
        <dbReference type="ARBA" id="ARBA00008025"/>
    </source>
</evidence>
<organism evidence="22 23">
    <name type="scientific">Paramicrosporidium saccamoebae</name>
    <dbReference type="NCBI Taxonomy" id="1246581"/>
    <lineage>
        <taxon>Eukaryota</taxon>
        <taxon>Fungi</taxon>
        <taxon>Fungi incertae sedis</taxon>
        <taxon>Cryptomycota</taxon>
        <taxon>Cryptomycota incertae sedis</taxon>
        <taxon>Paramicrosporidium</taxon>
    </lineage>
</organism>
<keyword evidence="5 19" id="KW-0812">Transmembrane</keyword>
<keyword evidence="23" id="KW-1185">Reference proteome</keyword>
<dbReference type="STRING" id="1246581.A0A2H9TI16"/>
<dbReference type="SMART" id="SM01270">
    <property type="entry name" value="Longin"/>
    <property type="match status" value="1"/>
</dbReference>
<dbReference type="AlphaFoldDB" id="A0A2H9TI16"/>
<dbReference type="GO" id="GO:0031201">
    <property type="term" value="C:SNARE complex"/>
    <property type="evidence" value="ECO:0007669"/>
    <property type="project" value="EnsemblFungi"/>
</dbReference>
<evidence type="ECO:0000256" key="12">
    <source>
        <dbReference type="ARBA" id="ARBA00023136"/>
    </source>
</evidence>
<proteinExistence type="inferred from homology"/>
<evidence type="ECO:0000256" key="11">
    <source>
        <dbReference type="ARBA" id="ARBA00023054"/>
    </source>
</evidence>
<feature type="domain" description="Longin" evidence="20">
    <location>
        <begin position="1"/>
        <end position="107"/>
    </location>
</feature>
<evidence type="ECO:0000256" key="8">
    <source>
        <dbReference type="ARBA" id="ARBA00022927"/>
    </source>
</evidence>
<evidence type="ECO:0000256" key="5">
    <source>
        <dbReference type="ARBA" id="ARBA00022692"/>
    </source>
</evidence>
<evidence type="ECO:0000259" key="20">
    <source>
        <dbReference type="PROSITE" id="PS50859"/>
    </source>
</evidence>
<evidence type="ECO:0000256" key="10">
    <source>
        <dbReference type="ARBA" id="ARBA00023034"/>
    </source>
</evidence>
<evidence type="ECO:0000256" key="19">
    <source>
        <dbReference type="SAM" id="Phobius"/>
    </source>
</evidence>
<name>A0A2H9TI16_9FUNG</name>
<gene>
    <name evidence="22" type="ORF">PSACC_02855</name>
</gene>
<keyword evidence="6" id="KW-0256">Endoplasmic reticulum</keyword>
<comment type="subcellular location">
    <subcellularLocation>
        <location evidence="1">Endoplasmic reticulum membrane</location>
        <topology evidence="1">Single-pass type IV membrane protein</topology>
    </subcellularLocation>
    <subcellularLocation>
        <location evidence="13">Endoplasmic reticulum-Golgi intermediate compartment membrane</location>
    </subcellularLocation>
    <subcellularLocation>
        <location evidence="2">Golgi apparatus membrane</location>
        <topology evidence="2">Single-pass type IV membrane protein</topology>
    </subcellularLocation>
</comment>
<feature type="transmembrane region" description="Helical" evidence="19">
    <location>
        <begin position="179"/>
        <end position="202"/>
    </location>
</feature>
<dbReference type="CDD" id="cd15866">
    <property type="entry name" value="R-SNARE_SEC22"/>
    <property type="match status" value="1"/>
</dbReference>
<evidence type="ECO:0000256" key="4">
    <source>
        <dbReference type="ARBA" id="ARBA00022448"/>
    </source>
</evidence>
<evidence type="ECO:0000256" key="17">
    <source>
        <dbReference type="ARBA" id="ARBA00033315"/>
    </source>
</evidence>
<dbReference type="Gene3D" id="3.30.450.50">
    <property type="entry name" value="Longin domain"/>
    <property type="match status" value="1"/>
</dbReference>
<dbReference type="SUPFAM" id="SSF64356">
    <property type="entry name" value="SNARE-like"/>
    <property type="match status" value="1"/>
</dbReference>
<evidence type="ECO:0000256" key="13">
    <source>
        <dbReference type="ARBA" id="ARBA00024187"/>
    </source>
</evidence>
<evidence type="ECO:0000259" key="21">
    <source>
        <dbReference type="PROSITE" id="PS50892"/>
    </source>
</evidence>
<keyword evidence="10" id="KW-0333">Golgi apparatus</keyword>
<evidence type="ECO:0000313" key="22">
    <source>
        <dbReference type="EMBL" id="PJF17386.1"/>
    </source>
</evidence>
<keyword evidence="7" id="KW-0931">ER-Golgi transport</keyword>
<evidence type="ECO:0000256" key="9">
    <source>
        <dbReference type="ARBA" id="ARBA00022989"/>
    </source>
</evidence>
<dbReference type="EMBL" id="MTSL01000178">
    <property type="protein sequence ID" value="PJF17386.1"/>
    <property type="molecule type" value="Genomic_DNA"/>
</dbReference>
<comment type="caution">
    <text evidence="22">The sequence shown here is derived from an EMBL/GenBank/DDBJ whole genome shotgun (WGS) entry which is preliminary data.</text>
</comment>
<dbReference type="InterPro" id="IPR042855">
    <property type="entry name" value="V_SNARE_CC"/>
</dbReference>
<evidence type="ECO:0000256" key="14">
    <source>
        <dbReference type="ARBA" id="ARBA00024248"/>
    </source>
</evidence>
<dbReference type="GO" id="GO:0006886">
    <property type="term" value="P:intracellular protein transport"/>
    <property type="evidence" value="ECO:0007669"/>
    <property type="project" value="EnsemblFungi"/>
</dbReference>
<reference evidence="22 23" key="1">
    <citation type="submission" date="2016-10" db="EMBL/GenBank/DDBJ databases">
        <title>The genome of Paramicrosporidium saccamoebae is the missing link in understanding Cryptomycota and Microsporidia evolution.</title>
        <authorList>
            <person name="Quandt C.A."/>
            <person name="Beaudet D."/>
            <person name="Corsaro D."/>
            <person name="Michel R."/>
            <person name="Corradi N."/>
            <person name="James T."/>
        </authorList>
    </citation>
    <scope>NUCLEOTIDE SEQUENCE [LARGE SCALE GENOMIC DNA]</scope>
    <source>
        <strain evidence="22 23">KSL3</strain>
    </source>
</reference>
<evidence type="ECO:0000256" key="16">
    <source>
        <dbReference type="ARBA" id="ARBA00026133"/>
    </source>
</evidence>
<dbReference type="GO" id="GO:0005789">
    <property type="term" value="C:endoplasmic reticulum membrane"/>
    <property type="evidence" value="ECO:0007669"/>
    <property type="project" value="UniProtKB-SubCell"/>
</dbReference>
<keyword evidence="9 19" id="KW-1133">Transmembrane helix</keyword>
<protein>
    <recommendedName>
        <fullName evidence="15">Protein transport protein SEC22</fullName>
    </recommendedName>
    <alternativeName>
        <fullName evidence="17">SEC22 vesicle-trafficking protein homolog B</fullName>
    </alternativeName>
    <alternativeName>
        <fullName evidence="16">Synaptobrevin homolog YKT6</fullName>
    </alternativeName>
    <alternativeName>
        <fullName evidence="14">Vesicle-trafficking protein SEC22b</fullName>
    </alternativeName>
</protein>
<dbReference type="SUPFAM" id="SSF58038">
    <property type="entry name" value="SNARE fusion complex"/>
    <property type="match status" value="1"/>
</dbReference>
<dbReference type="InterPro" id="IPR010908">
    <property type="entry name" value="Longin_dom"/>
</dbReference>
<dbReference type="Proteomes" id="UP000240830">
    <property type="component" value="Unassembled WGS sequence"/>
</dbReference>
<dbReference type="Gene3D" id="1.20.5.110">
    <property type="match status" value="1"/>
</dbReference>
<keyword evidence="12 19" id="KW-0472">Membrane</keyword>
<dbReference type="InterPro" id="IPR044565">
    <property type="entry name" value="Sec22"/>
</dbReference>
<dbReference type="Pfam" id="PF00957">
    <property type="entry name" value="Synaptobrevin"/>
    <property type="match status" value="1"/>
</dbReference>
<dbReference type="OrthoDB" id="1719357at2759"/>
<accession>A0A2H9TI16</accession>
<comment type="similarity">
    <text evidence="3">Belongs to the synaptobrevin family.</text>
</comment>
<dbReference type="PROSITE" id="PS50892">
    <property type="entry name" value="V_SNARE"/>
    <property type="match status" value="1"/>
</dbReference>
<dbReference type="GO" id="GO:0005484">
    <property type="term" value="F:SNAP receptor activity"/>
    <property type="evidence" value="ECO:0007669"/>
    <property type="project" value="EnsemblFungi"/>
</dbReference>
<sequence>MVRSVMIARVHDGLPLAASMDEEEVPASVSTLGSVTDPMTSIEAGQFTFHVAVSDGVGYIGLCDRLYPKKLAFSLLSDLQKEFSTQFGGMVDSAARPYAFIKFDTVIQKTKRSYQDVRARQNLDRLQEELVDVTKIMTTSINDVLERGSKLENMSLLSSNLSAESRRYLRDTKKLNLMMLWRTYGAFIIIGAVLLVFIYVYIRFC</sequence>
<dbReference type="PRINTS" id="PR00219">
    <property type="entry name" value="SYNAPTOBREVN"/>
</dbReference>
<evidence type="ECO:0000313" key="23">
    <source>
        <dbReference type="Proteomes" id="UP000240830"/>
    </source>
</evidence>
<dbReference type="GO" id="GO:0000139">
    <property type="term" value="C:Golgi membrane"/>
    <property type="evidence" value="ECO:0007669"/>
    <property type="project" value="UniProtKB-SubCell"/>
</dbReference>
<dbReference type="GO" id="GO:0012507">
    <property type="term" value="C:ER to Golgi transport vesicle membrane"/>
    <property type="evidence" value="ECO:0007669"/>
    <property type="project" value="EnsemblFungi"/>
</dbReference>
<keyword evidence="8" id="KW-0653">Protein transport</keyword>
<evidence type="ECO:0000256" key="15">
    <source>
        <dbReference type="ARBA" id="ARBA00024249"/>
    </source>
</evidence>
<dbReference type="GO" id="GO:0006888">
    <property type="term" value="P:endoplasmic reticulum to Golgi vesicle-mediated transport"/>
    <property type="evidence" value="ECO:0007669"/>
    <property type="project" value="EnsemblFungi"/>
</dbReference>
<dbReference type="GO" id="GO:0033116">
    <property type="term" value="C:endoplasmic reticulum-Golgi intermediate compartment membrane"/>
    <property type="evidence" value="ECO:0007669"/>
    <property type="project" value="UniProtKB-SubCell"/>
</dbReference>
<dbReference type="GO" id="GO:0048280">
    <property type="term" value="P:vesicle fusion with Golgi apparatus"/>
    <property type="evidence" value="ECO:0007669"/>
    <property type="project" value="EnsemblFungi"/>
</dbReference>
<evidence type="ECO:0000256" key="2">
    <source>
        <dbReference type="ARBA" id="ARBA00004409"/>
    </source>
</evidence>
<dbReference type="PANTHER" id="PTHR45837">
    <property type="entry name" value="VESICLE-TRAFFICKING PROTEIN SEC22B"/>
    <property type="match status" value="1"/>
</dbReference>
<keyword evidence="4" id="KW-0813">Transport</keyword>
<dbReference type="Pfam" id="PF13774">
    <property type="entry name" value="Longin"/>
    <property type="match status" value="1"/>
</dbReference>
<evidence type="ECO:0000256" key="1">
    <source>
        <dbReference type="ARBA" id="ARBA00004163"/>
    </source>
</evidence>
<dbReference type="PROSITE" id="PS50859">
    <property type="entry name" value="LONGIN"/>
    <property type="match status" value="1"/>
</dbReference>
<feature type="domain" description="V-SNARE coiled-coil homology" evidence="21">
    <location>
        <begin position="122"/>
        <end position="182"/>
    </location>
</feature>
<dbReference type="InterPro" id="IPR001388">
    <property type="entry name" value="Synaptobrevin-like"/>
</dbReference>